<reference evidence="1 2" key="1">
    <citation type="journal article" date="2009" name="Science">
        <title>Green evolution and dynamic adaptations revealed by genomes of the marine picoeukaryotes Micromonas.</title>
        <authorList>
            <person name="Worden A.Z."/>
            <person name="Lee J.H."/>
            <person name="Mock T."/>
            <person name="Rouze P."/>
            <person name="Simmons M.P."/>
            <person name="Aerts A.L."/>
            <person name="Allen A.E."/>
            <person name="Cuvelier M.L."/>
            <person name="Derelle E."/>
            <person name="Everett M.V."/>
            <person name="Foulon E."/>
            <person name="Grimwood J."/>
            <person name="Gundlach H."/>
            <person name="Henrissat B."/>
            <person name="Napoli C."/>
            <person name="McDonald S.M."/>
            <person name="Parker M.S."/>
            <person name="Rombauts S."/>
            <person name="Salamov A."/>
            <person name="Von Dassow P."/>
            <person name="Badger J.H."/>
            <person name="Coutinho P.M."/>
            <person name="Demir E."/>
            <person name="Dubchak I."/>
            <person name="Gentemann C."/>
            <person name="Eikrem W."/>
            <person name="Gready J.E."/>
            <person name="John U."/>
            <person name="Lanier W."/>
            <person name="Lindquist E.A."/>
            <person name="Lucas S."/>
            <person name="Mayer K.F."/>
            <person name="Moreau H."/>
            <person name="Not F."/>
            <person name="Otillar R."/>
            <person name="Panaud O."/>
            <person name="Pangilinan J."/>
            <person name="Paulsen I."/>
            <person name="Piegu B."/>
            <person name="Poliakov A."/>
            <person name="Robbens S."/>
            <person name="Schmutz J."/>
            <person name="Toulza E."/>
            <person name="Wyss T."/>
            <person name="Zelensky A."/>
            <person name="Zhou K."/>
            <person name="Armbrust E.V."/>
            <person name="Bhattacharya D."/>
            <person name="Goodenough U.W."/>
            <person name="Van de Peer Y."/>
            <person name="Grigoriev I.V."/>
        </authorList>
    </citation>
    <scope>NUCLEOTIDE SEQUENCE [LARGE SCALE GENOMIC DNA]</scope>
    <source>
        <strain evidence="1 2">CCMP1545</strain>
    </source>
</reference>
<dbReference type="SMART" id="SM00671">
    <property type="entry name" value="SEL1"/>
    <property type="match status" value="2"/>
</dbReference>
<dbReference type="Proteomes" id="UP000001876">
    <property type="component" value="Unassembled WGS sequence"/>
</dbReference>
<dbReference type="EMBL" id="GG663748">
    <property type="protein sequence ID" value="EEH52642.1"/>
    <property type="molecule type" value="Genomic_DNA"/>
</dbReference>
<sequence length="198" mass="22774">MAPGGDKRARAANAAMKRTDDDVAKLKRAAARGCERSKRELTSQAQWLSSEAFFAYFRWLVFSLRSAESGDNVQQPAEDLEHQRKAFKTFKEIAEGEYKFSTKDNWYTYGLAVFMRGKFLLEGVGVEKNYEEGLRWVHKAADELDWFDAQLYLADVYWDGVGPARDILKHQRYLEKAAGNKRGEDDGNELYKIRKALK</sequence>
<dbReference type="KEGG" id="mpp:MICPUCDRAFT_42820"/>
<dbReference type="Pfam" id="PF08238">
    <property type="entry name" value="Sel1"/>
    <property type="match status" value="2"/>
</dbReference>
<dbReference type="RefSeq" id="XP_003063506.1">
    <property type="nucleotide sequence ID" value="XM_003063460.1"/>
</dbReference>
<evidence type="ECO:0000313" key="1">
    <source>
        <dbReference type="EMBL" id="EEH52642.1"/>
    </source>
</evidence>
<organism evidence="2">
    <name type="scientific">Micromonas pusilla (strain CCMP1545)</name>
    <name type="common">Picoplanktonic green alga</name>
    <dbReference type="NCBI Taxonomy" id="564608"/>
    <lineage>
        <taxon>Eukaryota</taxon>
        <taxon>Viridiplantae</taxon>
        <taxon>Chlorophyta</taxon>
        <taxon>Mamiellophyceae</taxon>
        <taxon>Mamiellales</taxon>
        <taxon>Mamiellaceae</taxon>
        <taxon>Micromonas</taxon>
    </lineage>
</organism>
<gene>
    <name evidence="1" type="ORF">MICPUCDRAFT_42820</name>
</gene>
<dbReference type="OrthoDB" id="27934at2759"/>
<proteinExistence type="predicted"/>
<evidence type="ECO:0000313" key="2">
    <source>
        <dbReference type="Proteomes" id="UP000001876"/>
    </source>
</evidence>
<dbReference type="AlphaFoldDB" id="C1N6C0"/>
<dbReference type="GeneID" id="9688752"/>
<dbReference type="InterPro" id="IPR006597">
    <property type="entry name" value="Sel1-like"/>
</dbReference>
<keyword evidence="2" id="KW-1185">Reference proteome</keyword>
<protein>
    <submittedName>
        <fullName evidence="1">Predicted protein</fullName>
    </submittedName>
</protein>
<dbReference type="SUPFAM" id="SSF81901">
    <property type="entry name" value="HCP-like"/>
    <property type="match status" value="1"/>
</dbReference>
<accession>C1N6C0</accession>
<dbReference type="Gene3D" id="1.25.40.10">
    <property type="entry name" value="Tetratricopeptide repeat domain"/>
    <property type="match status" value="1"/>
</dbReference>
<name>C1N6C0_MICPC</name>
<dbReference type="InterPro" id="IPR011990">
    <property type="entry name" value="TPR-like_helical_dom_sf"/>
</dbReference>